<evidence type="ECO:0008006" key="4">
    <source>
        <dbReference type="Google" id="ProtNLM"/>
    </source>
</evidence>
<accession>A0AA41U4Z7</accession>
<evidence type="ECO:0000313" key="3">
    <source>
        <dbReference type="Proteomes" id="UP001165378"/>
    </source>
</evidence>
<name>A0AA41U4Z7_9ACTN</name>
<gene>
    <name evidence="2" type="ORF">LZ495_29585</name>
</gene>
<comment type="caution">
    <text evidence="2">The sequence shown here is derived from an EMBL/GenBank/DDBJ whole genome shotgun (WGS) entry which is preliminary data.</text>
</comment>
<sequence>MQANDARLLRGSAIPTAAVAIVAMIVGTVIAGTKGLIGAAFASVVVLAFFSLGQIAIGKITNGNPFMIMNMAMLTYLLQVGGVAILLFAFADATWFDTKVFALTILAATLVWIAAQVRVFSQLKIAYVEPDGKR</sequence>
<keyword evidence="1" id="KW-0812">Transmembrane</keyword>
<organism evidence="2 3">
    <name type="scientific">Yinghuangia soli</name>
    <dbReference type="NCBI Taxonomy" id="2908204"/>
    <lineage>
        <taxon>Bacteria</taxon>
        <taxon>Bacillati</taxon>
        <taxon>Actinomycetota</taxon>
        <taxon>Actinomycetes</taxon>
        <taxon>Kitasatosporales</taxon>
        <taxon>Streptomycetaceae</taxon>
        <taxon>Yinghuangia</taxon>
    </lineage>
</organism>
<proteinExistence type="predicted"/>
<dbReference type="EMBL" id="JAKFHA010000023">
    <property type="protein sequence ID" value="MCF2531347.1"/>
    <property type="molecule type" value="Genomic_DNA"/>
</dbReference>
<dbReference type="AlphaFoldDB" id="A0AA41U4Z7"/>
<reference evidence="2" key="1">
    <citation type="submission" date="2022-01" db="EMBL/GenBank/DDBJ databases">
        <title>Genome-Based Taxonomic Classification of the Phylum Actinobacteria.</title>
        <authorList>
            <person name="Gao Y."/>
        </authorList>
    </citation>
    <scope>NUCLEOTIDE SEQUENCE</scope>
    <source>
        <strain evidence="2">KLBMP 8922</strain>
    </source>
</reference>
<feature type="transmembrane region" description="Helical" evidence="1">
    <location>
        <begin position="36"/>
        <end position="57"/>
    </location>
</feature>
<protein>
    <recommendedName>
        <fullName evidence="4">ATP synthase protein I</fullName>
    </recommendedName>
</protein>
<keyword evidence="1" id="KW-1133">Transmembrane helix</keyword>
<dbReference type="RefSeq" id="WP_235056011.1">
    <property type="nucleotide sequence ID" value="NZ_JAKFHA010000023.1"/>
</dbReference>
<keyword evidence="3" id="KW-1185">Reference proteome</keyword>
<evidence type="ECO:0000313" key="2">
    <source>
        <dbReference type="EMBL" id="MCF2531347.1"/>
    </source>
</evidence>
<feature type="transmembrane region" description="Helical" evidence="1">
    <location>
        <begin position="96"/>
        <end position="115"/>
    </location>
</feature>
<feature type="transmembrane region" description="Helical" evidence="1">
    <location>
        <begin position="12"/>
        <end position="30"/>
    </location>
</feature>
<dbReference type="Proteomes" id="UP001165378">
    <property type="component" value="Unassembled WGS sequence"/>
</dbReference>
<evidence type="ECO:0000256" key="1">
    <source>
        <dbReference type="SAM" id="Phobius"/>
    </source>
</evidence>
<feature type="transmembrane region" description="Helical" evidence="1">
    <location>
        <begin position="69"/>
        <end position="90"/>
    </location>
</feature>
<keyword evidence="1" id="KW-0472">Membrane</keyword>